<sequence>MLSSSQNSDNVGGVADHPDKDRNTKKVRFKENNVDEDITMADDSEAQSNMSWKDKLLGGPVVSNSVCDGVSAGKEADLELLEGDVRMSVIDGIPIIDFSDRVKEILFKEMELTIIVKLLGRNIGYNALHNRILFFWKPVNPIQIMDIDNGYFLVKFQAFNDYNKVLTQGPWIVYGQYLTAANLPWHLYNRKIMEVIGSLIEKVDKLDVQTDNKTRGRSARLAVYLNLDRPLISQLLVDGLVQRVEYEALPLVCFACGKYGHTKEMCNQTLSNQNPEGLANKVDNSLVESMAVVDTTPTGYMDGERAVSDSKNKGLNFGPWMLVEKKG</sequence>
<dbReference type="PANTHER" id="PTHR31286:SF173">
    <property type="entry name" value="DUF4283 DOMAIN-CONTAINING PROTEIN"/>
    <property type="match status" value="1"/>
</dbReference>
<feature type="region of interest" description="Disordered" evidence="2">
    <location>
        <begin position="1"/>
        <end position="33"/>
    </location>
</feature>
<proteinExistence type="predicted"/>
<dbReference type="AlphaFoldDB" id="A0A9D3UIH2"/>
<accession>A0A9D3UIH2</accession>
<name>A0A9D3UIH2_9ROSI</name>
<dbReference type="EMBL" id="JAIQCV010000011">
    <property type="protein sequence ID" value="KAH1045761.1"/>
    <property type="molecule type" value="Genomic_DNA"/>
</dbReference>
<keyword evidence="1" id="KW-0862">Zinc</keyword>
<organism evidence="4 5">
    <name type="scientific">Gossypium stocksii</name>
    <dbReference type="NCBI Taxonomy" id="47602"/>
    <lineage>
        <taxon>Eukaryota</taxon>
        <taxon>Viridiplantae</taxon>
        <taxon>Streptophyta</taxon>
        <taxon>Embryophyta</taxon>
        <taxon>Tracheophyta</taxon>
        <taxon>Spermatophyta</taxon>
        <taxon>Magnoliopsida</taxon>
        <taxon>eudicotyledons</taxon>
        <taxon>Gunneridae</taxon>
        <taxon>Pentapetalae</taxon>
        <taxon>rosids</taxon>
        <taxon>malvids</taxon>
        <taxon>Malvales</taxon>
        <taxon>Malvaceae</taxon>
        <taxon>Malvoideae</taxon>
        <taxon>Gossypium</taxon>
    </lineage>
</organism>
<feature type="domain" description="CCHC-type" evidence="3">
    <location>
        <begin position="253"/>
        <end position="268"/>
    </location>
</feature>
<evidence type="ECO:0000259" key="3">
    <source>
        <dbReference type="PROSITE" id="PS50158"/>
    </source>
</evidence>
<protein>
    <recommendedName>
        <fullName evidence="3">CCHC-type domain-containing protein</fullName>
    </recommendedName>
</protein>
<reference evidence="4 5" key="1">
    <citation type="journal article" date="2021" name="Plant Biotechnol. J.">
        <title>Multi-omics assisted identification of the key and species-specific regulatory components of drought-tolerant mechanisms in Gossypium stocksii.</title>
        <authorList>
            <person name="Yu D."/>
            <person name="Ke L."/>
            <person name="Zhang D."/>
            <person name="Wu Y."/>
            <person name="Sun Y."/>
            <person name="Mei J."/>
            <person name="Sun J."/>
            <person name="Sun Y."/>
        </authorList>
    </citation>
    <scope>NUCLEOTIDE SEQUENCE [LARGE SCALE GENOMIC DNA]</scope>
    <source>
        <strain evidence="5">cv. E1</strain>
        <tissue evidence="4">Leaf</tissue>
    </source>
</reference>
<dbReference type="Proteomes" id="UP000828251">
    <property type="component" value="Unassembled WGS sequence"/>
</dbReference>
<evidence type="ECO:0000313" key="4">
    <source>
        <dbReference type="EMBL" id="KAH1045761.1"/>
    </source>
</evidence>
<dbReference type="OrthoDB" id="1000479at2759"/>
<evidence type="ECO:0000313" key="5">
    <source>
        <dbReference type="Proteomes" id="UP000828251"/>
    </source>
</evidence>
<dbReference type="GO" id="GO:0003676">
    <property type="term" value="F:nucleic acid binding"/>
    <property type="evidence" value="ECO:0007669"/>
    <property type="project" value="InterPro"/>
</dbReference>
<comment type="caution">
    <text evidence="4">The sequence shown here is derived from an EMBL/GenBank/DDBJ whole genome shotgun (WGS) entry which is preliminary data.</text>
</comment>
<feature type="compositionally biased region" description="Basic and acidic residues" evidence="2">
    <location>
        <begin position="16"/>
        <end position="33"/>
    </location>
</feature>
<dbReference type="PROSITE" id="PS50158">
    <property type="entry name" value="ZF_CCHC"/>
    <property type="match status" value="1"/>
</dbReference>
<evidence type="ECO:0000256" key="1">
    <source>
        <dbReference type="PROSITE-ProRule" id="PRU00047"/>
    </source>
</evidence>
<evidence type="ECO:0000256" key="2">
    <source>
        <dbReference type="SAM" id="MobiDB-lite"/>
    </source>
</evidence>
<keyword evidence="1" id="KW-0479">Metal-binding</keyword>
<dbReference type="InterPro" id="IPR001878">
    <property type="entry name" value="Znf_CCHC"/>
</dbReference>
<dbReference type="PANTHER" id="PTHR31286">
    <property type="entry name" value="GLYCINE-RICH CELL WALL STRUCTURAL PROTEIN 1.8-LIKE"/>
    <property type="match status" value="1"/>
</dbReference>
<gene>
    <name evidence="4" type="ORF">J1N35_036545</name>
</gene>
<keyword evidence="1" id="KW-0863">Zinc-finger</keyword>
<dbReference type="GO" id="GO:0008270">
    <property type="term" value="F:zinc ion binding"/>
    <property type="evidence" value="ECO:0007669"/>
    <property type="project" value="UniProtKB-KW"/>
</dbReference>
<dbReference type="Pfam" id="PF14111">
    <property type="entry name" value="DUF4283"/>
    <property type="match status" value="1"/>
</dbReference>
<keyword evidence="5" id="KW-1185">Reference proteome</keyword>
<dbReference type="InterPro" id="IPR040256">
    <property type="entry name" value="At4g02000-like"/>
</dbReference>
<dbReference type="InterPro" id="IPR025558">
    <property type="entry name" value="DUF4283"/>
</dbReference>
<feature type="compositionally biased region" description="Polar residues" evidence="2">
    <location>
        <begin position="1"/>
        <end position="10"/>
    </location>
</feature>